<reference evidence="4" key="1">
    <citation type="submission" date="2025-08" db="UniProtKB">
        <authorList>
            <consortium name="RefSeq"/>
        </authorList>
    </citation>
    <scope>IDENTIFICATION</scope>
    <source>
        <tissue evidence="4">Whole organism</tissue>
    </source>
</reference>
<feature type="compositionally biased region" description="Pro residues" evidence="1">
    <location>
        <begin position="337"/>
        <end position="371"/>
    </location>
</feature>
<feature type="compositionally biased region" description="Low complexity" evidence="1">
    <location>
        <begin position="94"/>
        <end position="114"/>
    </location>
</feature>
<feature type="domain" description="WH2" evidence="2">
    <location>
        <begin position="37"/>
        <end position="54"/>
    </location>
</feature>
<proteinExistence type="predicted"/>
<dbReference type="Pfam" id="PF02205">
    <property type="entry name" value="WH2"/>
    <property type="match status" value="1"/>
</dbReference>
<evidence type="ECO:0000259" key="2">
    <source>
        <dbReference type="PROSITE" id="PS51082"/>
    </source>
</evidence>
<evidence type="ECO:0000313" key="3">
    <source>
        <dbReference type="Proteomes" id="UP000694843"/>
    </source>
</evidence>
<feature type="region of interest" description="Disordered" evidence="1">
    <location>
        <begin position="52"/>
        <end position="495"/>
    </location>
</feature>
<sequence>MPAPPPPPPMMGQGRGLPANRGRGKAPTLNLGGSGGDKGALLADIRSGTRLKKAVTNDRSQPIVSGKVTSNGQAGPVSQSRTNKSEFNSRPTINNNNNSSSYNSGNGDSISNGGAPQLAGLFAGGMPKLRQTGSPNASSLHSSGNNKGSNNSGGFRDNRFGAAPPPPASPPADTNKGAVPPSPKRHLLQPSIKNTPAPPPPAGPKPSCHQPPLSSRSFSKSSSNLHSANISSLHPQPPLPSSSSLSTSSSFLHDVAARTRPAALESYKPAPPPPQGLVHDKPNNFGVFGARTSVPSKEQPADPPPPSSNAPRACKTVGRQQGKAMLNKAAMQSRPTVPAPPPPGGFPPPPPSNCHPPPPPSQPPPPPPPSAAKPESFNAHDYHNKFNLPPPPPVRDSSMSTSARHSGDFESKFSNCFRLSNKFPPPQPYDANLKKVYPSKNAKPASQRRAPPPPPGGPPPPQPLQYSHSPLPQPPHAPLHVQVGGKIFGTEASHC</sequence>
<feature type="compositionally biased region" description="Pro residues" evidence="1">
    <location>
        <begin position="450"/>
        <end position="463"/>
    </location>
</feature>
<dbReference type="InterPro" id="IPR003124">
    <property type="entry name" value="WH2_dom"/>
</dbReference>
<feature type="compositionally biased region" description="Low complexity" evidence="1">
    <location>
        <begin position="142"/>
        <end position="154"/>
    </location>
</feature>
<dbReference type="GO" id="GO:0003779">
    <property type="term" value="F:actin binding"/>
    <property type="evidence" value="ECO:0007669"/>
    <property type="project" value="InterPro"/>
</dbReference>
<dbReference type="GeneID" id="108664392"/>
<dbReference type="AlphaFoldDB" id="A0A979FQI8"/>
<feature type="compositionally biased region" description="Pro residues" evidence="1">
    <location>
        <begin position="1"/>
        <end position="10"/>
    </location>
</feature>
<keyword evidence="3" id="KW-1185">Reference proteome</keyword>
<feature type="compositionally biased region" description="Low complexity" evidence="1">
    <location>
        <begin position="241"/>
        <end position="252"/>
    </location>
</feature>
<protein>
    <submittedName>
        <fullName evidence="4">Formin-like protein 5</fullName>
    </submittedName>
</protein>
<feature type="compositionally biased region" description="Polar residues" evidence="1">
    <location>
        <begin position="131"/>
        <end position="141"/>
    </location>
</feature>
<organism evidence="3 4">
    <name type="scientific">Hyalella azteca</name>
    <name type="common">Amphipod</name>
    <dbReference type="NCBI Taxonomy" id="294128"/>
    <lineage>
        <taxon>Eukaryota</taxon>
        <taxon>Metazoa</taxon>
        <taxon>Ecdysozoa</taxon>
        <taxon>Arthropoda</taxon>
        <taxon>Crustacea</taxon>
        <taxon>Multicrustacea</taxon>
        <taxon>Malacostraca</taxon>
        <taxon>Eumalacostraca</taxon>
        <taxon>Peracarida</taxon>
        <taxon>Amphipoda</taxon>
        <taxon>Senticaudata</taxon>
        <taxon>Talitrida</taxon>
        <taxon>Talitroidea</taxon>
        <taxon>Hyalellidae</taxon>
        <taxon>Hyalella</taxon>
    </lineage>
</organism>
<dbReference type="PROSITE" id="PS51082">
    <property type="entry name" value="WH2"/>
    <property type="match status" value="1"/>
</dbReference>
<evidence type="ECO:0000313" key="4">
    <source>
        <dbReference type="RefSeq" id="XP_047738947.1"/>
    </source>
</evidence>
<dbReference type="Proteomes" id="UP000694843">
    <property type="component" value="Unplaced"/>
</dbReference>
<accession>A0A979FQI8</accession>
<feature type="region of interest" description="Disordered" evidence="1">
    <location>
        <begin position="1"/>
        <end position="40"/>
    </location>
</feature>
<feature type="compositionally biased region" description="Polar residues" evidence="1">
    <location>
        <begin position="57"/>
        <end position="93"/>
    </location>
</feature>
<dbReference type="OrthoDB" id="5877983at2759"/>
<dbReference type="KEGG" id="hazt:108664392"/>
<gene>
    <name evidence="4" type="primary">LOC108664392</name>
</gene>
<name>A0A979FQI8_HYAAZ</name>
<dbReference type="RefSeq" id="XP_047738947.1">
    <property type="nucleotide sequence ID" value="XM_047882991.1"/>
</dbReference>
<evidence type="ECO:0000256" key="1">
    <source>
        <dbReference type="SAM" id="MobiDB-lite"/>
    </source>
</evidence>
<feature type="compositionally biased region" description="Low complexity" evidence="1">
    <location>
        <begin position="214"/>
        <end position="234"/>
    </location>
</feature>
<dbReference type="OMA" id="NKAMMRG"/>